<dbReference type="Proteomes" id="UP001458880">
    <property type="component" value="Unassembled WGS sequence"/>
</dbReference>
<organism evidence="2 3">
    <name type="scientific">Popillia japonica</name>
    <name type="common">Japanese beetle</name>
    <dbReference type="NCBI Taxonomy" id="7064"/>
    <lineage>
        <taxon>Eukaryota</taxon>
        <taxon>Metazoa</taxon>
        <taxon>Ecdysozoa</taxon>
        <taxon>Arthropoda</taxon>
        <taxon>Hexapoda</taxon>
        <taxon>Insecta</taxon>
        <taxon>Pterygota</taxon>
        <taxon>Neoptera</taxon>
        <taxon>Endopterygota</taxon>
        <taxon>Coleoptera</taxon>
        <taxon>Polyphaga</taxon>
        <taxon>Scarabaeiformia</taxon>
        <taxon>Scarabaeidae</taxon>
        <taxon>Rutelinae</taxon>
        <taxon>Popillia</taxon>
    </lineage>
</organism>
<dbReference type="EMBL" id="JASPKY010000054">
    <property type="protein sequence ID" value="KAK9744874.1"/>
    <property type="molecule type" value="Genomic_DNA"/>
</dbReference>
<gene>
    <name evidence="2" type="ORF">QE152_g7383</name>
</gene>
<sequence>MDAPPSTSDGRNASKRRRNLPSTSDGRNASKRRRNEVFSYGDPNFEAKIMKSLEELVAEEDSSLDEPIDDSDSDTDYTEQSITHQKVDYLMNVIVIQMTINECDSDTDNNNTDNINTIKSQTMQEMADALPEYFLAKNGFKWSSKEPPTGLKWSSKEPPTGLKIAQHNVLKSKPGMIYTLRRLGPKPQLEDIWSHLFDTEILQEIITCYTLRRLGPKPQLEDIWSHLFDTEILQEIITWTNVKLDAVRLKVKEHQKSNYRATDEMEIKALLGLLMLTAIYKNIKSLIIELQMKWK</sequence>
<keyword evidence="3" id="KW-1185">Reference proteome</keyword>
<dbReference type="AlphaFoldDB" id="A0AAW1MAZ8"/>
<feature type="compositionally biased region" description="Polar residues" evidence="1">
    <location>
        <begin position="1"/>
        <end position="11"/>
    </location>
</feature>
<comment type="caution">
    <text evidence="2">The sequence shown here is derived from an EMBL/GenBank/DDBJ whole genome shotgun (WGS) entry which is preliminary data.</text>
</comment>
<accession>A0AAW1MAZ8</accession>
<evidence type="ECO:0000313" key="2">
    <source>
        <dbReference type="EMBL" id="KAK9744874.1"/>
    </source>
</evidence>
<protein>
    <submittedName>
        <fullName evidence="2">Uncharacterized protein</fullName>
    </submittedName>
</protein>
<proteinExistence type="predicted"/>
<feature type="region of interest" description="Disordered" evidence="1">
    <location>
        <begin position="58"/>
        <end position="77"/>
    </location>
</feature>
<name>A0AAW1MAZ8_POPJA</name>
<evidence type="ECO:0000313" key="3">
    <source>
        <dbReference type="Proteomes" id="UP001458880"/>
    </source>
</evidence>
<feature type="region of interest" description="Disordered" evidence="1">
    <location>
        <begin position="1"/>
        <end position="41"/>
    </location>
</feature>
<reference evidence="2 3" key="1">
    <citation type="journal article" date="2024" name="BMC Genomics">
        <title>De novo assembly and annotation of Popillia japonica's genome with initial clues to its potential as an invasive pest.</title>
        <authorList>
            <person name="Cucini C."/>
            <person name="Boschi S."/>
            <person name="Funari R."/>
            <person name="Cardaioli E."/>
            <person name="Iannotti N."/>
            <person name="Marturano G."/>
            <person name="Paoli F."/>
            <person name="Bruttini M."/>
            <person name="Carapelli A."/>
            <person name="Frati F."/>
            <person name="Nardi F."/>
        </authorList>
    </citation>
    <scope>NUCLEOTIDE SEQUENCE [LARGE SCALE GENOMIC DNA]</scope>
    <source>
        <strain evidence="2">DMR45628</strain>
    </source>
</reference>
<evidence type="ECO:0000256" key="1">
    <source>
        <dbReference type="SAM" id="MobiDB-lite"/>
    </source>
</evidence>